<evidence type="ECO:0000256" key="5">
    <source>
        <dbReference type="ARBA" id="ARBA00023136"/>
    </source>
</evidence>
<evidence type="ECO:0008006" key="8">
    <source>
        <dbReference type="Google" id="ProtNLM"/>
    </source>
</evidence>
<dbReference type="Proteomes" id="UP000188879">
    <property type="component" value="Unassembled WGS sequence"/>
</dbReference>
<dbReference type="AlphaFoldDB" id="A0A1V2GZP6"/>
<dbReference type="PANTHER" id="PTHR43646">
    <property type="entry name" value="GLYCOSYLTRANSFERASE"/>
    <property type="match status" value="1"/>
</dbReference>
<evidence type="ECO:0000313" key="7">
    <source>
        <dbReference type="Proteomes" id="UP000188879"/>
    </source>
</evidence>
<accession>A0A1V2GZP6</accession>
<proteinExistence type="predicted"/>
<evidence type="ECO:0000256" key="2">
    <source>
        <dbReference type="ARBA" id="ARBA00022475"/>
    </source>
</evidence>
<organism evidence="6 7">
    <name type="scientific">Teichococcus deserti</name>
    <dbReference type="NCBI Taxonomy" id="1817963"/>
    <lineage>
        <taxon>Bacteria</taxon>
        <taxon>Pseudomonadati</taxon>
        <taxon>Pseudomonadota</taxon>
        <taxon>Alphaproteobacteria</taxon>
        <taxon>Acetobacterales</taxon>
        <taxon>Roseomonadaceae</taxon>
        <taxon>Roseomonas</taxon>
    </lineage>
</organism>
<evidence type="ECO:0000313" key="6">
    <source>
        <dbReference type="EMBL" id="ONG51109.1"/>
    </source>
</evidence>
<evidence type="ECO:0000256" key="4">
    <source>
        <dbReference type="ARBA" id="ARBA00022679"/>
    </source>
</evidence>
<keyword evidence="4" id="KW-0808">Transferase</keyword>
<dbReference type="PANTHER" id="PTHR43646:SF2">
    <property type="entry name" value="GLYCOSYLTRANSFERASE 2-LIKE DOMAIN-CONTAINING PROTEIN"/>
    <property type="match status" value="1"/>
</dbReference>
<dbReference type="SUPFAM" id="SSF53448">
    <property type="entry name" value="Nucleotide-diphospho-sugar transferases"/>
    <property type="match status" value="1"/>
</dbReference>
<dbReference type="EMBL" id="MLCO01000173">
    <property type="protein sequence ID" value="ONG51109.1"/>
    <property type="molecule type" value="Genomic_DNA"/>
</dbReference>
<reference evidence="6" key="1">
    <citation type="submission" date="2016-10" db="EMBL/GenBank/DDBJ databases">
        <title>Draft Genome sequence of Roseomonas sp. strain M3.</title>
        <authorList>
            <person name="Subhash Y."/>
            <person name="Lee S."/>
        </authorList>
    </citation>
    <scope>NUCLEOTIDE SEQUENCE [LARGE SCALE GENOMIC DNA]</scope>
    <source>
        <strain evidence="6">M3</strain>
    </source>
</reference>
<name>A0A1V2GZP6_9PROT</name>
<evidence type="ECO:0000256" key="3">
    <source>
        <dbReference type="ARBA" id="ARBA00022676"/>
    </source>
</evidence>
<keyword evidence="3" id="KW-0328">Glycosyltransferase</keyword>
<sequence>MPLHPGPGLLDAVVAIPVRDEADHLPACLEALAQQQQSAGLAVLLLLNDCRDGSAGIARRWAASAGIPVLLQEVRLPPAARHVGEARGQALDAAALWLEACGPSSSGEALLLTTDADSRVAPDWLQANRRALGAGADAVAGFVEYDLAAAPDLPPALAARLQAQARYAALLARIDSLADAEPHDPWPRHRMASGASLALTLAAYRRIGGLPRLPVGEDRALAAAVQAAGLRLRHAPEVRVATSCRRLGRAAGGAAATLARWQAEPELTGDPQLEAPGAAWRRAVLRGQARAAHARGGLAGLAPLLGLEAAILDPLQGPPFAAAWQEVERRSLRLAARAVPPALLPSAMLAAQALILRRGGVQAWR</sequence>
<dbReference type="GO" id="GO:0016757">
    <property type="term" value="F:glycosyltransferase activity"/>
    <property type="evidence" value="ECO:0007669"/>
    <property type="project" value="UniProtKB-KW"/>
</dbReference>
<dbReference type="InterPro" id="IPR029044">
    <property type="entry name" value="Nucleotide-diphossugar_trans"/>
</dbReference>
<dbReference type="GO" id="GO:0005886">
    <property type="term" value="C:plasma membrane"/>
    <property type="evidence" value="ECO:0007669"/>
    <property type="project" value="UniProtKB-SubCell"/>
</dbReference>
<dbReference type="Gene3D" id="3.90.550.10">
    <property type="entry name" value="Spore Coat Polysaccharide Biosynthesis Protein SpsA, Chain A"/>
    <property type="match status" value="1"/>
</dbReference>
<protein>
    <recommendedName>
        <fullName evidence="8">Glycosyltransferase 2-like domain-containing protein</fullName>
    </recommendedName>
</protein>
<keyword evidence="7" id="KW-1185">Reference proteome</keyword>
<comment type="caution">
    <text evidence="6">The sequence shown here is derived from an EMBL/GenBank/DDBJ whole genome shotgun (WGS) entry which is preliminary data.</text>
</comment>
<keyword evidence="5" id="KW-0472">Membrane</keyword>
<gene>
    <name evidence="6" type="ORF">BKE38_16740</name>
</gene>
<comment type="subcellular location">
    <subcellularLocation>
        <location evidence="1">Cell membrane</location>
    </subcellularLocation>
</comment>
<keyword evidence="2" id="KW-1003">Cell membrane</keyword>
<evidence type="ECO:0000256" key="1">
    <source>
        <dbReference type="ARBA" id="ARBA00004236"/>
    </source>
</evidence>